<dbReference type="InterPro" id="IPR032675">
    <property type="entry name" value="LRR_dom_sf"/>
</dbReference>
<dbReference type="AlphaFoldDB" id="I6PI02"/>
<accession>I6PI02</accession>
<dbReference type="GO" id="GO:0031146">
    <property type="term" value="P:SCF-dependent proteasomal ubiquitin-dependent protein catabolic process"/>
    <property type="evidence" value="ECO:0007669"/>
    <property type="project" value="TreeGrafter"/>
</dbReference>
<evidence type="ECO:0000259" key="1">
    <source>
        <dbReference type="PROSITE" id="PS50181"/>
    </source>
</evidence>
<dbReference type="SUPFAM" id="SSF52047">
    <property type="entry name" value="RNI-like"/>
    <property type="match status" value="1"/>
</dbReference>
<reference evidence="2" key="1">
    <citation type="journal article" date="2012" name="New Phytol.">
        <title>Origin of strigolactones in the green lineage.</title>
        <authorList>
            <person name="Delaux P.-M."/>
            <person name="Xie X."/>
            <person name="Timme R.E."/>
            <person name="Puech-Pages V."/>
            <person name="Dunand C."/>
            <person name="Lecompte E."/>
            <person name="Delwiche C.F."/>
            <person name="Yoneyama K."/>
            <person name="Becard G."/>
            <person name="Sejalon-Delmas N."/>
        </authorList>
    </citation>
    <scope>NUCLEOTIDE SEQUENCE</scope>
    <source>
        <strain evidence="2">UTEX 2591</strain>
    </source>
</reference>
<dbReference type="PROSITE" id="PS50181">
    <property type="entry name" value="FBOX"/>
    <property type="match status" value="1"/>
</dbReference>
<dbReference type="Gene3D" id="1.20.1280.50">
    <property type="match status" value="1"/>
</dbReference>
<dbReference type="EMBL" id="JF810024">
    <property type="protein sequence ID" value="AFI78802.1"/>
    <property type="molecule type" value="mRNA"/>
</dbReference>
<name>I6PI02_CHLAT</name>
<dbReference type="Pfam" id="PF13516">
    <property type="entry name" value="LRR_6"/>
    <property type="match status" value="2"/>
</dbReference>
<sequence length="554" mass="59736">MAEFSTSRKKSGRCAATCSSTDWLEVLPEQLWLHALGFLSIQDLLRVRQVSKSIRKYAEHALSEVKCLSRVGLPFKLDDTALAWLATQCPQLQVLDVSACSLVSDEGLQHVGAHCRSIQVVNITDCSKVTDEGVSAIANPQLRHVFASGSKITDVTLLVLAETCKQLQILAVGNCAVSDVGLLSIGANCTSLIYFNCFGCTQGVSDVGIEHIAENSRELEELEISNCQQISDRSLIAVSRHTGEGVKMLYAAFCPELRDTGLRQLAEGGTQLEELHLSGCIGLSSRGLQSIGLCSKLRSLHISSCDVDSSALQAIAKGCAALETLDLSFCTGINDLAIQLLTKHCPQMQRLSMAFGREVSDVSLQAISENCPKLVSLDCSNCRQISNVGVEAVAEKCRMLQVLSIERCHLVTDQSIAKLIANQPNLHSLNVSHLPVVTDEGLGHLASCPALRSLRMASCSSVTDNTLRVLGTHCRLLETLIIPLNPNITDDGILAIGEGCLRLITLNVSCCRRVTAAGLEVVRSNCPSLKWLLHQHSRSASPVVDRAARLLQPP</sequence>
<dbReference type="SMART" id="SM00367">
    <property type="entry name" value="LRR_CC"/>
    <property type="match status" value="15"/>
</dbReference>
<organism evidence="2">
    <name type="scientific">Chlorokybus atmophyticus</name>
    <name type="common">Soil alga</name>
    <dbReference type="NCBI Taxonomy" id="3144"/>
    <lineage>
        <taxon>Eukaryota</taxon>
        <taxon>Viridiplantae</taxon>
        <taxon>Streptophyta</taxon>
        <taxon>Chlorokybophyceae</taxon>
        <taxon>Chlorokybales</taxon>
        <taxon>Chlorokybaceae</taxon>
        <taxon>Chlorokybus</taxon>
    </lineage>
</organism>
<dbReference type="Pfam" id="PF12937">
    <property type="entry name" value="F-box-like"/>
    <property type="match status" value="1"/>
</dbReference>
<dbReference type="InterPro" id="IPR001810">
    <property type="entry name" value="F-box_dom"/>
</dbReference>
<evidence type="ECO:0000313" key="2">
    <source>
        <dbReference type="EMBL" id="AFI78802.1"/>
    </source>
</evidence>
<dbReference type="InterPro" id="IPR006553">
    <property type="entry name" value="Leu-rich_rpt_Cys-con_subtyp"/>
</dbReference>
<gene>
    <name evidence="2" type="primary">FBOX</name>
</gene>
<dbReference type="PANTHER" id="PTHR13318">
    <property type="entry name" value="PARTNER OF PAIRED, ISOFORM B-RELATED"/>
    <property type="match status" value="1"/>
</dbReference>
<dbReference type="InterPro" id="IPR001611">
    <property type="entry name" value="Leu-rich_rpt"/>
</dbReference>
<proteinExistence type="evidence at transcript level"/>
<protein>
    <submittedName>
        <fullName evidence="2">F-box family protein</fullName>
    </submittedName>
</protein>
<dbReference type="InterPro" id="IPR036047">
    <property type="entry name" value="F-box-like_dom_sf"/>
</dbReference>
<feature type="domain" description="F-box" evidence="1">
    <location>
        <begin position="21"/>
        <end position="71"/>
    </location>
</feature>
<dbReference type="SUPFAM" id="SSF52058">
    <property type="entry name" value="L domain-like"/>
    <property type="match status" value="1"/>
</dbReference>
<dbReference type="SUPFAM" id="SSF81383">
    <property type="entry name" value="F-box domain"/>
    <property type="match status" value="1"/>
</dbReference>
<dbReference type="InterPro" id="IPR057207">
    <property type="entry name" value="FBXL15_LRR"/>
</dbReference>
<dbReference type="GO" id="GO:0019005">
    <property type="term" value="C:SCF ubiquitin ligase complex"/>
    <property type="evidence" value="ECO:0007669"/>
    <property type="project" value="TreeGrafter"/>
</dbReference>
<dbReference type="Gene3D" id="3.80.10.10">
    <property type="entry name" value="Ribonuclease Inhibitor"/>
    <property type="match status" value="3"/>
</dbReference>
<dbReference type="Pfam" id="PF25372">
    <property type="entry name" value="DUF7885"/>
    <property type="match status" value="2"/>
</dbReference>